<reference evidence="6" key="1">
    <citation type="submission" date="2020-05" db="EMBL/GenBank/DDBJ databases">
        <title>WGS assembly of Panicum virgatum.</title>
        <authorList>
            <person name="Lovell J.T."/>
            <person name="Jenkins J."/>
            <person name="Shu S."/>
            <person name="Juenger T.E."/>
            <person name="Schmutz J."/>
        </authorList>
    </citation>
    <scope>NUCLEOTIDE SEQUENCE</scope>
    <source>
        <strain evidence="6">AP13</strain>
    </source>
</reference>
<keyword evidence="3" id="KW-0808">Transferase</keyword>
<evidence type="ECO:0000259" key="5">
    <source>
        <dbReference type="Pfam" id="PF26168"/>
    </source>
</evidence>
<accession>A0A8T0NIP5</accession>
<feature type="compositionally biased region" description="Gly residues" evidence="4">
    <location>
        <begin position="533"/>
        <end position="545"/>
    </location>
</feature>
<evidence type="ECO:0000313" key="7">
    <source>
        <dbReference type="Proteomes" id="UP000823388"/>
    </source>
</evidence>
<dbReference type="Proteomes" id="UP000823388">
    <property type="component" value="Chromosome 9K"/>
</dbReference>
<dbReference type="FunFam" id="3.40.50.2000:FF:000078">
    <property type="entry name" value="Glycosyltransferase"/>
    <property type="match status" value="1"/>
</dbReference>
<evidence type="ECO:0000256" key="2">
    <source>
        <dbReference type="ARBA" id="ARBA00022676"/>
    </source>
</evidence>
<evidence type="ECO:0000256" key="1">
    <source>
        <dbReference type="ARBA" id="ARBA00009995"/>
    </source>
</evidence>
<dbReference type="PANTHER" id="PTHR11926">
    <property type="entry name" value="GLUCOSYL/GLUCURONOSYL TRANSFERASES"/>
    <property type="match status" value="1"/>
</dbReference>
<dbReference type="SUPFAM" id="SSF53756">
    <property type="entry name" value="UDP-Glycosyltransferase/glycogen phosphorylase"/>
    <property type="match status" value="1"/>
</dbReference>
<dbReference type="PANTHER" id="PTHR11926:SF1500">
    <property type="entry name" value="INDOLE-3-ACETATE BETA-GLUCOSYLTRANSFERASE"/>
    <property type="match status" value="1"/>
</dbReference>
<dbReference type="GO" id="GO:0080044">
    <property type="term" value="F:quercetin 7-O-glucosyltransferase activity"/>
    <property type="evidence" value="ECO:0007669"/>
    <property type="project" value="TreeGrafter"/>
</dbReference>
<dbReference type="GO" id="GO:0080043">
    <property type="term" value="F:quercetin 3-O-glucosyltransferase activity"/>
    <property type="evidence" value="ECO:0007669"/>
    <property type="project" value="TreeGrafter"/>
</dbReference>
<evidence type="ECO:0000313" key="6">
    <source>
        <dbReference type="EMBL" id="KAG2546734.1"/>
    </source>
</evidence>
<feature type="region of interest" description="Disordered" evidence="4">
    <location>
        <begin position="462"/>
        <end position="545"/>
    </location>
</feature>
<dbReference type="CDD" id="cd03784">
    <property type="entry name" value="GT1_Gtf-like"/>
    <property type="match status" value="1"/>
</dbReference>
<comment type="similarity">
    <text evidence="1">Belongs to the UDP-glycosyltransferase family.</text>
</comment>
<keyword evidence="2" id="KW-0328">Glycosyltransferase</keyword>
<dbReference type="Pfam" id="PF26168">
    <property type="entry name" value="Glyco_transf_N"/>
    <property type="match status" value="1"/>
</dbReference>
<dbReference type="Pfam" id="PF00201">
    <property type="entry name" value="UDPGT"/>
    <property type="match status" value="1"/>
</dbReference>
<dbReference type="InterPro" id="IPR002213">
    <property type="entry name" value="UDP_glucos_trans"/>
</dbReference>
<organism evidence="6 7">
    <name type="scientific">Panicum virgatum</name>
    <name type="common">Blackwell switchgrass</name>
    <dbReference type="NCBI Taxonomy" id="38727"/>
    <lineage>
        <taxon>Eukaryota</taxon>
        <taxon>Viridiplantae</taxon>
        <taxon>Streptophyta</taxon>
        <taxon>Embryophyta</taxon>
        <taxon>Tracheophyta</taxon>
        <taxon>Spermatophyta</taxon>
        <taxon>Magnoliopsida</taxon>
        <taxon>Liliopsida</taxon>
        <taxon>Poales</taxon>
        <taxon>Poaceae</taxon>
        <taxon>PACMAD clade</taxon>
        <taxon>Panicoideae</taxon>
        <taxon>Panicodae</taxon>
        <taxon>Paniceae</taxon>
        <taxon>Panicinae</taxon>
        <taxon>Panicum</taxon>
        <taxon>Panicum sect. Hiantes</taxon>
    </lineage>
</organism>
<feature type="domain" description="Glycosyltransferase N-terminal" evidence="5">
    <location>
        <begin position="69"/>
        <end position="105"/>
    </location>
</feature>
<dbReference type="AlphaFoldDB" id="A0A8T0NIP5"/>
<evidence type="ECO:0000256" key="3">
    <source>
        <dbReference type="ARBA" id="ARBA00022679"/>
    </source>
</evidence>
<feature type="compositionally biased region" description="Basic residues" evidence="4">
    <location>
        <begin position="482"/>
        <end position="494"/>
    </location>
</feature>
<comment type="caution">
    <text evidence="6">The sequence shown here is derived from an EMBL/GenBank/DDBJ whole genome shotgun (WGS) entry which is preliminary data.</text>
</comment>
<dbReference type="InterPro" id="IPR058980">
    <property type="entry name" value="Glyco_transf_N"/>
</dbReference>
<evidence type="ECO:0000256" key="4">
    <source>
        <dbReference type="SAM" id="MobiDB-lite"/>
    </source>
</evidence>
<sequence length="545" mass="57944">MVSSSLEKRCRRSLVQLGTRIRRVCPARHMLYEVIVVVRIPIPISPLLRLCQREEEEEEKEKAAAMAHVLVVPFPAQGHMNPMVQFARRLASKGVATTLVTTRFVARAAGGVDAGPVAVEAISDGHDEGGLASVASVAEYLEKQAAAMSASLAALIEARAVSSPAPGQQGRFTCVVYDSYEHWVRPVAQRAGLPAVPFSTQSCAVSAVYYHFSQGRLAVPPPAEDGGAARSKALEGLPEMERSEFPSSVFEGGPYPMIAESALKQFAHEGKDDWVLFTSFEELESEVLAGLTNYMKARAIGPCVPLPAAGTGATGRITYGANLLNPEDACIKWLDTKPPGSVAYVSFGSFASLGAAQTEELARGLLAAGTPFLWVVRATEEDELPRRLLDEPAASGAAMIVRWCPQLDVLAHPAVGCFVTHCGWNSTLEALSFGVPMVALGIWSDQPTNARCVEAAWGAGARAPPRRGDDGVPARGGGAVRARCHGRGRGRRARGGGEVECQGARGGGARRQLRPEPGRVRGVRARRRRGEVEGAGSGGKRGCRL</sequence>
<dbReference type="EMBL" id="CM029053">
    <property type="protein sequence ID" value="KAG2546734.1"/>
    <property type="molecule type" value="Genomic_DNA"/>
</dbReference>
<gene>
    <name evidence="6" type="ORF">PVAP13_9KG309800</name>
</gene>
<name>A0A8T0NIP5_PANVG</name>
<dbReference type="Gene3D" id="3.40.50.2000">
    <property type="entry name" value="Glycogen Phosphorylase B"/>
    <property type="match status" value="2"/>
</dbReference>
<protein>
    <recommendedName>
        <fullName evidence="5">Glycosyltransferase N-terminal domain-containing protein</fullName>
    </recommendedName>
</protein>
<proteinExistence type="inferred from homology"/>
<keyword evidence="7" id="KW-1185">Reference proteome</keyword>